<dbReference type="RefSeq" id="WP_227324019.1">
    <property type="nucleotide sequence ID" value="NZ_JAESVB010000032.1"/>
</dbReference>
<name>A0A964E224_9PROT</name>
<dbReference type="AlphaFoldDB" id="A0A964E224"/>
<sequence length="702" mass="76635">MPEDRSLPAGVRPHPQRHILPVDGEEVVQIRARVAALEQALDHSREAERVTAIERDALLASFSWRAMAPVRRLTDAWRNLRKPAPVAVAPPPVPELPPGLDYGRWLRDYHSLSGDDRAAILAHIDGLPARPTIAIVIPIDQETVRFLPATVLSIRAQLYAHWEICIAGTASSLDQARSLTPKDATGIRYILSRGSSAAFAAALPQIGSDFVTLMAPGDRLADEALYEVAATLNDYPDSDLIYTDEDCINAAGRRFAPAFKSAWNIDLHLGQNLTGRLTVYRRSLLQRFNGTALAGEHDLALAVASTSLPSRIRHIPSVLYHRLMPDGPAPGLFDPMQPPAWTQASRTAAETYLTGKGLSGRAELLEWSGAAAAGAEASGAAAAGAEASGAAASGAATRLQLRWPLPDPAPRVSLILPTRDNHALLARCAAGLLHRTDYPDIELIIIDNDSRQADTLDLLSRLQQDRRVRVLPYRAPFNYSAINNMAVAQATGDVILLINDDIDVIDGGWLREMVALASRPDIGAVGAKLFYGDGRIQHAGVILGVGQHNGRGGIAGHFGHGTDGNEPGYLDQYALTREVSAVTAACMALRREVFTAVGGFDAEHLPIAYNDVDLCLRIRAQGLRVVWTPFATLFHLESQSRGRDMTPEQLARAAREATYMRDRWDHELNHDPFYNPNFDWDYPMQRLAEPPRRPKPWRAAAP</sequence>
<dbReference type="PANTHER" id="PTHR43685:SF2">
    <property type="entry name" value="GLYCOSYLTRANSFERASE 2-LIKE DOMAIN-CONTAINING PROTEIN"/>
    <property type="match status" value="1"/>
</dbReference>
<dbReference type="PANTHER" id="PTHR43685">
    <property type="entry name" value="GLYCOSYLTRANSFERASE"/>
    <property type="match status" value="1"/>
</dbReference>
<dbReference type="InterPro" id="IPR001173">
    <property type="entry name" value="Glyco_trans_2-like"/>
</dbReference>
<evidence type="ECO:0000313" key="2">
    <source>
        <dbReference type="EMBL" id="MCB8878373.1"/>
    </source>
</evidence>
<organism evidence="2 3">
    <name type="scientific">Acidisoma silvae</name>
    <dbReference type="NCBI Taxonomy" id="2802396"/>
    <lineage>
        <taxon>Bacteria</taxon>
        <taxon>Pseudomonadati</taxon>
        <taxon>Pseudomonadota</taxon>
        <taxon>Alphaproteobacteria</taxon>
        <taxon>Acetobacterales</taxon>
        <taxon>Acidocellaceae</taxon>
        <taxon>Acidisoma</taxon>
    </lineage>
</organism>
<evidence type="ECO:0000259" key="1">
    <source>
        <dbReference type="Pfam" id="PF00535"/>
    </source>
</evidence>
<dbReference type="InterPro" id="IPR050834">
    <property type="entry name" value="Glycosyltransf_2"/>
</dbReference>
<feature type="domain" description="Glycosyltransferase 2-like" evidence="1">
    <location>
        <begin position="135"/>
        <end position="286"/>
    </location>
</feature>
<dbReference type="Gene3D" id="3.90.550.10">
    <property type="entry name" value="Spore Coat Polysaccharide Biosynthesis Protein SpsA, Chain A"/>
    <property type="match status" value="2"/>
</dbReference>
<dbReference type="InterPro" id="IPR029044">
    <property type="entry name" value="Nucleotide-diphossugar_trans"/>
</dbReference>
<feature type="domain" description="Glycosyltransferase 2-like" evidence="1">
    <location>
        <begin position="413"/>
        <end position="594"/>
    </location>
</feature>
<reference evidence="2" key="1">
    <citation type="journal article" date="2021" name="Microorganisms">
        <title>Acidisoma silvae sp. nov. and Acidisomacellulosilytica sp. nov., Two Acidophilic Bacteria Isolated from Decaying Wood, Hydrolyzing Cellulose and Producing Poly-3-hydroxybutyrate.</title>
        <authorList>
            <person name="Mieszkin S."/>
            <person name="Pouder E."/>
            <person name="Uroz S."/>
            <person name="Simon-Colin C."/>
            <person name="Alain K."/>
        </authorList>
    </citation>
    <scope>NUCLEOTIDE SEQUENCE</scope>
    <source>
        <strain evidence="2">HW T2.11</strain>
    </source>
</reference>
<dbReference type="Pfam" id="PF00535">
    <property type="entry name" value="Glycos_transf_2"/>
    <property type="match status" value="2"/>
</dbReference>
<dbReference type="SUPFAM" id="SSF53448">
    <property type="entry name" value="Nucleotide-diphospho-sugar transferases"/>
    <property type="match status" value="2"/>
</dbReference>
<dbReference type="Proteomes" id="UP000708298">
    <property type="component" value="Unassembled WGS sequence"/>
</dbReference>
<proteinExistence type="predicted"/>
<dbReference type="EMBL" id="JAESVB010000032">
    <property type="protein sequence ID" value="MCB8878373.1"/>
    <property type="molecule type" value="Genomic_DNA"/>
</dbReference>
<dbReference type="CDD" id="cd04186">
    <property type="entry name" value="GT_2_like_c"/>
    <property type="match status" value="1"/>
</dbReference>
<protein>
    <submittedName>
        <fullName evidence="2">Glycosyltransferase family 2 protein</fullName>
    </submittedName>
</protein>
<reference evidence="2" key="2">
    <citation type="submission" date="2021-01" db="EMBL/GenBank/DDBJ databases">
        <authorList>
            <person name="Mieszkin S."/>
            <person name="Pouder E."/>
            <person name="Alain K."/>
        </authorList>
    </citation>
    <scope>NUCLEOTIDE SEQUENCE</scope>
    <source>
        <strain evidence="2">HW T2.11</strain>
    </source>
</reference>
<evidence type="ECO:0000313" key="3">
    <source>
        <dbReference type="Proteomes" id="UP000708298"/>
    </source>
</evidence>
<keyword evidence="3" id="KW-1185">Reference proteome</keyword>
<accession>A0A964E224</accession>
<gene>
    <name evidence="2" type="ORF">ASILVAE211_24570</name>
</gene>
<comment type="caution">
    <text evidence="2">The sequence shown here is derived from an EMBL/GenBank/DDBJ whole genome shotgun (WGS) entry which is preliminary data.</text>
</comment>